<keyword evidence="3" id="KW-1003">Cell membrane</keyword>
<reference evidence="9 10" key="1">
    <citation type="submission" date="2018-12" db="EMBL/GenBank/DDBJ databases">
        <title>Complete genome sequence of Flaviflexus salsibiostraticola KCTC 33148.</title>
        <authorList>
            <person name="Bae J.-W."/>
        </authorList>
    </citation>
    <scope>NUCLEOTIDE SEQUENCE [LARGE SCALE GENOMIC DNA]</scope>
    <source>
        <strain evidence="9 10">KCTC 33148</strain>
    </source>
</reference>
<evidence type="ECO:0000256" key="5">
    <source>
        <dbReference type="ARBA" id="ARBA00022989"/>
    </source>
</evidence>
<accession>A0A3Q8WUA0</accession>
<dbReference type="InterPro" id="IPR050366">
    <property type="entry name" value="BP-dependent_transpt_permease"/>
</dbReference>
<gene>
    <name evidence="9" type="ORF">EJO69_02650</name>
</gene>
<feature type="domain" description="ABC transmembrane type-1" evidence="8">
    <location>
        <begin position="80"/>
        <end position="270"/>
    </location>
</feature>
<name>A0A3Q8WUA0_9ACTO</name>
<dbReference type="EMBL" id="CP034438">
    <property type="protein sequence ID" value="AZN29324.1"/>
    <property type="molecule type" value="Genomic_DNA"/>
</dbReference>
<evidence type="ECO:0000313" key="10">
    <source>
        <dbReference type="Proteomes" id="UP000270021"/>
    </source>
</evidence>
<dbReference type="InterPro" id="IPR000515">
    <property type="entry name" value="MetI-like"/>
</dbReference>
<evidence type="ECO:0000256" key="6">
    <source>
        <dbReference type="ARBA" id="ARBA00023136"/>
    </source>
</evidence>
<dbReference type="Pfam" id="PF00528">
    <property type="entry name" value="BPD_transp_1"/>
    <property type="match status" value="1"/>
</dbReference>
<dbReference type="RefSeq" id="WP_126038865.1">
    <property type="nucleotide sequence ID" value="NZ_CP034438.1"/>
</dbReference>
<dbReference type="GO" id="GO:0005886">
    <property type="term" value="C:plasma membrane"/>
    <property type="evidence" value="ECO:0007669"/>
    <property type="project" value="UniProtKB-SubCell"/>
</dbReference>
<sequence>MSTVVLTRTARSRGGLGVGGWLSLGFLALLLVSAVAPSLIAPGNPLAVDPGAGFQPPSWEHWFGTDESGRDTFRRVVHGTRDSLIIGVAATGIGLALAALLGVGAALGPRWLDFTLSRFIEVLFALPGIVLALLLITIVGPGVITSTIAVGLASAPGYARMIRTQTIKIVRSGYVEADRALGRTRRQILARRIAPNLVVPLFVIATLGVGQGVVWAASLSYLGLGVAPPSPEWGAMMNAGRTYLTSSAWWMTFFPGLAIILTAVSTTVLSRSIAAASRRA</sequence>
<dbReference type="InterPro" id="IPR035906">
    <property type="entry name" value="MetI-like_sf"/>
</dbReference>
<evidence type="ECO:0000259" key="8">
    <source>
        <dbReference type="PROSITE" id="PS50928"/>
    </source>
</evidence>
<dbReference type="Proteomes" id="UP000270021">
    <property type="component" value="Chromosome"/>
</dbReference>
<dbReference type="PANTHER" id="PTHR43386:SF25">
    <property type="entry name" value="PEPTIDE ABC TRANSPORTER PERMEASE PROTEIN"/>
    <property type="match status" value="1"/>
</dbReference>
<feature type="transmembrane region" description="Helical" evidence="7">
    <location>
        <begin position="193"/>
        <end position="217"/>
    </location>
</feature>
<feature type="transmembrane region" description="Helical" evidence="7">
    <location>
        <begin position="21"/>
        <end position="40"/>
    </location>
</feature>
<dbReference type="CDD" id="cd06261">
    <property type="entry name" value="TM_PBP2"/>
    <property type="match status" value="1"/>
</dbReference>
<keyword evidence="10" id="KW-1185">Reference proteome</keyword>
<organism evidence="9 10">
    <name type="scientific">Flaviflexus salsibiostraticola</name>
    <dbReference type="NCBI Taxonomy" id="1282737"/>
    <lineage>
        <taxon>Bacteria</taxon>
        <taxon>Bacillati</taxon>
        <taxon>Actinomycetota</taxon>
        <taxon>Actinomycetes</taxon>
        <taxon>Actinomycetales</taxon>
        <taxon>Actinomycetaceae</taxon>
        <taxon>Flaviflexus</taxon>
    </lineage>
</organism>
<evidence type="ECO:0000256" key="3">
    <source>
        <dbReference type="ARBA" id="ARBA00022475"/>
    </source>
</evidence>
<evidence type="ECO:0000256" key="7">
    <source>
        <dbReference type="RuleBase" id="RU363032"/>
    </source>
</evidence>
<dbReference type="Gene3D" id="1.10.3720.10">
    <property type="entry name" value="MetI-like"/>
    <property type="match status" value="1"/>
</dbReference>
<feature type="transmembrane region" description="Helical" evidence="7">
    <location>
        <begin position="84"/>
        <end position="107"/>
    </location>
</feature>
<dbReference type="KEGG" id="fsl:EJO69_02650"/>
<feature type="transmembrane region" description="Helical" evidence="7">
    <location>
        <begin position="144"/>
        <end position="162"/>
    </location>
</feature>
<dbReference type="AlphaFoldDB" id="A0A3Q8WUA0"/>
<comment type="similarity">
    <text evidence="7">Belongs to the binding-protein-dependent transport system permease family.</text>
</comment>
<evidence type="ECO:0000256" key="2">
    <source>
        <dbReference type="ARBA" id="ARBA00022448"/>
    </source>
</evidence>
<feature type="transmembrane region" description="Helical" evidence="7">
    <location>
        <begin position="119"/>
        <end position="138"/>
    </location>
</feature>
<dbReference type="GO" id="GO:0055085">
    <property type="term" value="P:transmembrane transport"/>
    <property type="evidence" value="ECO:0007669"/>
    <property type="project" value="InterPro"/>
</dbReference>
<dbReference type="PANTHER" id="PTHR43386">
    <property type="entry name" value="OLIGOPEPTIDE TRANSPORT SYSTEM PERMEASE PROTEIN APPC"/>
    <property type="match status" value="1"/>
</dbReference>
<feature type="transmembrane region" description="Helical" evidence="7">
    <location>
        <begin position="248"/>
        <end position="269"/>
    </location>
</feature>
<comment type="subcellular location">
    <subcellularLocation>
        <location evidence="1 7">Cell membrane</location>
        <topology evidence="1 7">Multi-pass membrane protein</topology>
    </subcellularLocation>
</comment>
<keyword evidence="6 7" id="KW-0472">Membrane</keyword>
<dbReference type="PROSITE" id="PS50928">
    <property type="entry name" value="ABC_TM1"/>
    <property type="match status" value="1"/>
</dbReference>
<keyword evidence="5 7" id="KW-1133">Transmembrane helix</keyword>
<dbReference type="SUPFAM" id="SSF161098">
    <property type="entry name" value="MetI-like"/>
    <property type="match status" value="1"/>
</dbReference>
<evidence type="ECO:0000256" key="4">
    <source>
        <dbReference type="ARBA" id="ARBA00022692"/>
    </source>
</evidence>
<proteinExistence type="inferred from homology"/>
<protein>
    <submittedName>
        <fullName evidence="9">ABC transporter permease</fullName>
    </submittedName>
</protein>
<keyword evidence="4 7" id="KW-0812">Transmembrane</keyword>
<evidence type="ECO:0000256" key="1">
    <source>
        <dbReference type="ARBA" id="ARBA00004651"/>
    </source>
</evidence>
<keyword evidence="2 7" id="KW-0813">Transport</keyword>
<evidence type="ECO:0000313" key="9">
    <source>
        <dbReference type="EMBL" id="AZN29324.1"/>
    </source>
</evidence>
<dbReference type="OrthoDB" id="9812701at2"/>